<evidence type="ECO:0000256" key="2">
    <source>
        <dbReference type="ARBA" id="ARBA00022980"/>
    </source>
</evidence>
<organism evidence="7 8">
    <name type="scientific">Candidatus Dojkabacteria bacterium</name>
    <dbReference type="NCBI Taxonomy" id="2099670"/>
    <lineage>
        <taxon>Bacteria</taxon>
        <taxon>Candidatus Dojkabacteria</taxon>
    </lineage>
</organism>
<dbReference type="Proteomes" id="UP000748332">
    <property type="component" value="Unassembled WGS sequence"/>
</dbReference>
<comment type="subunit">
    <text evidence="4">Part of the 50S ribosomal subunit. Contacts protein L20.</text>
</comment>
<dbReference type="GO" id="GO:0005840">
    <property type="term" value="C:ribosome"/>
    <property type="evidence" value="ECO:0007669"/>
    <property type="project" value="UniProtKB-KW"/>
</dbReference>
<dbReference type="InterPro" id="IPR028909">
    <property type="entry name" value="bL21-like"/>
</dbReference>
<dbReference type="GO" id="GO:0019843">
    <property type="term" value="F:rRNA binding"/>
    <property type="evidence" value="ECO:0007669"/>
    <property type="project" value="UniProtKB-UniRule"/>
</dbReference>
<protein>
    <recommendedName>
        <fullName evidence="4">Large ribosomal subunit protein bL21</fullName>
    </recommendedName>
</protein>
<feature type="compositionally biased region" description="Low complexity" evidence="6">
    <location>
        <begin position="47"/>
        <end position="56"/>
    </location>
</feature>
<evidence type="ECO:0000313" key="8">
    <source>
        <dbReference type="Proteomes" id="UP000748332"/>
    </source>
</evidence>
<dbReference type="InterPro" id="IPR036164">
    <property type="entry name" value="bL21-like_sf"/>
</dbReference>
<comment type="function">
    <text evidence="4 5">This protein binds to 23S rRNA in the presence of protein L20.</text>
</comment>
<dbReference type="GO" id="GO:0003735">
    <property type="term" value="F:structural constituent of ribosome"/>
    <property type="evidence" value="ECO:0007669"/>
    <property type="project" value="InterPro"/>
</dbReference>
<dbReference type="NCBIfam" id="TIGR00061">
    <property type="entry name" value="L21"/>
    <property type="match status" value="1"/>
</dbReference>
<evidence type="ECO:0000256" key="6">
    <source>
        <dbReference type="SAM" id="MobiDB-lite"/>
    </source>
</evidence>
<dbReference type="HAMAP" id="MF_01363">
    <property type="entry name" value="Ribosomal_bL21"/>
    <property type="match status" value="1"/>
</dbReference>
<dbReference type="GO" id="GO:0005737">
    <property type="term" value="C:cytoplasm"/>
    <property type="evidence" value="ECO:0007669"/>
    <property type="project" value="UniProtKB-ARBA"/>
</dbReference>
<keyword evidence="4 5" id="KW-0694">RNA-binding</keyword>
<name>A0A955I259_9BACT</name>
<gene>
    <name evidence="4 7" type="primary">rplU</name>
    <name evidence="7" type="ORF">KC622_02720</name>
</gene>
<dbReference type="GO" id="GO:0006412">
    <property type="term" value="P:translation"/>
    <property type="evidence" value="ECO:0007669"/>
    <property type="project" value="UniProtKB-UniRule"/>
</dbReference>
<feature type="region of interest" description="Disordered" evidence="6">
    <location>
        <begin position="1"/>
        <end position="62"/>
    </location>
</feature>
<accession>A0A955I259</accession>
<comment type="caution">
    <text evidence="7">The sequence shown here is derived from an EMBL/GenBank/DDBJ whole genome shotgun (WGS) entry which is preliminary data.</text>
</comment>
<evidence type="ECO:0000256" key="1">
    <source>
        <dbReference type="ARBA" id="ARBA00008563"/>
    </source>
</evidence>
<dbReference type="PANTHER" id="PTHR21349:SF0">
    <property type="entry name" value="LARGE RIBOSOMAL SUBUNIT PROTEIN BL21M"/>
    <property type="match status" value="1"/>
</dbReference>
<dbReference type="GO" id="GO:1990904">
    <property type="term" value="C:ribonucleoprotein complex"/>
    <property type="evidence" value="ECO:0007669"/>
    <property type="project" value="UniProtKB-KW"/>
</dbReference>
<evidence type="ECO:0000256" key="5">
    <source>
        <dbReference type="RuleBase" id="RU000562"/>
    </source>
</evidence>
<dbReference type="InterPro" id="IPR001787">
    <property type="entry name" value="Ribosomal_bL21"/>
</dbReference>
<keyword evidence="2 4" id="KW-0689">Ribosomal protein</keyword>
<dbReference type="PANTHER" id="PTHR21349">
    <property type="entry name" value="50S RIBOSOMAL PROTEIN L21"/>
    <property type="match status" value="1"/>
</dbReference>
<sequence>MAESKASKTKKETETSSITSKRTAKPARQTDVPGKKRSTSKAKSTAKKNTASPTKSISKSVPKVEAKTSRFAVIKLAGTQLTVVEGEKYTVKKIAGVKGETVVSTDVLLLSEDGKITLGKPTVSGAKVTYTIDSQKKGKKLEIFKYKAKSRYRRRFGDRPLITRILVTKIEG</sequence>
<reference evidence="7" key="1">
    <citation type="submission" date="2020-04" db="EMBL/GenBank/DDBJ databases">
        <authorList>
            <person name="Zhang T."/>
        </authorList>
    </citation>
    <scope>NUCLEOTIDE SEQUENCE</scope>
    <source>
        <strain evidence="7">HKST-UBA16</strain>
    </source>
</reference>
<comment type="similarity">
    <text evidence="1 4 5">Belongs to the bacterial ribosomal protein bL21 family.</text>
</comment>
<dbReference type="Pfam" id="PF00829">
    <property type="entry name" value="Ribosomal_L21p"/>
    <property type="match status" value="1"/>
</dbReference>
<dbReference type="SUPFAM" id="SSF141091">
    <property type="entry name" value="L21p-like"/>
    <property type="match status" value="1"/>
</dbReference>
<proteinExistence type="inferred from homology"/>
<feature type="compositionally biased region" description="Basic and acidic residues" evidence="6">
    <location>
        <begin position="1"/>
        <end position="14"/>
    </location>
</feature>
<reference evidence="7" key="2">
    <citation type="journal article" date="2021" name="Microbiome">
        <title>Successional dynamics and alternative stable states in a saline activated sludge microbial community over 9 years.</title>
        <authorList>
            <person name="Wang Y."/>
            <person name="Ye J."/>
            <person name="Ju F."/>
            <person name="Liu L."/>
            <person name="Boyd J.A."/>
            <person name="Deng Y."/>
            <person name="Parks D.H."/>
            <person name="Jiang X."/>
            <person name="Yin X."/>
            <person name="Woodcroft B.J."/>
            <person name="Tyson G.W."/>
            <person name="Hugenholtz P."/>
            <person name="Polz M.F."/>
            <person name="Zhang T."/>
        </authorList>
    </citation>
    <scope>NUCLEOTIDE SEQUENCE</scope>
    <source>
        <strain evidence="7">HKST-UBA16</strain>
    </source>
</reference>
<dbReference type="EMBL" id="JAGQLM010000117">
    <property type="protein sequence ID" value="MCA9375218.1"/>
    <property type="molecule type" value="Genomic_DNA"/>
</dbReference>
<keyword evidence="4 5" id="KW-0699">rRNA-binding</keyword>
<evidence type="ECO:0000256" key="3">
    <source>
        <dbReference type="ARBA" id="ARBA00023274"/>
    </source>
</evidence>
<feature type="compositionally biased region" description="Basic residues" evidence="6">
    <location>
        <begin position="35"/>
        <end position="46"/>
    </location>
</feature>
<evidence type="ECO:0000313" key="7">
    <source>
        <dbReference type="EMBL" id="MCA9375218.1"/>
    </source>
</evidence>
<evidence type="ECO:0000256" key="4">
    <source>
        <dbReference type="HAMAP-Rule" id="MF_01363"/>
    </source>
</evidence>
<dbReference type="AlphaFoldDB" id="A0A955I259"/>
<keyword evidence="3 4" id="KW-0687">Ribonucleoprotein</keyword>